<keyword evidence="5" id="KW-1185">Reference proteome</keyword>
<dbReference type="AlphaFoldDB" id="A0A2T4YWX0"/>
<dbReference type="InterPro" id="IPR029063">
    <property type="entry name" value="SAM-dependent_MTases_sf"/>
</dbReference>
<reference evidence="4 5" key="1">
    <citation type="submission" date="2018-04" db="EMBL/GenBank/DDBJ databases">
        <title>Genomic Encyclopedia of Archaeal and Bacterial Type Strains, Phase II (KMG-II): from individual species to whole genera.</title>
        <authorList>
            <person name="Goeker M."/>
        </authorList>
    </citation>
    <scope>NUCLEOTIDE SEQUENCE [LARGE SCALE GENOMIC DNA]</scope>
    <source>
        <strain evidence="4 5">DSM 25521</strain>
    </source>
</reference>
<keyword evidence="1 4" id="KW-0489">Methyltransferase</keyword>
<evidence type="ECO:0000313" key="5">
    <source>
        <dbReference type="Proteomes" id="UP000241808"/>
    </source>
</evidence>
<name>A0A2T4YWX0_9HYPH</name>
<sequence length="226" mass="24335">MASFGQSDRKHMTYTPAAGYHWLSPLYDFGVAALTREKRWRRALIAQIGPHPRDVILDVGCGTGSLLVLLAKAASSARLIGIDPDPAMLTRAQKKAEAAGVRAEYHLGLARQAVEILGAVKPTKIVSSLVLHQVSLEEKAASLAAMSSALGPGGEIHIADYGLQRTPLMRTLFRASIQNLDGRANTEPNAKGVLLELMRSAGFRQVEETLVIPTVSGSVSLYRGRR</sequence>
<evidence type="ECO:0000259" key="3">
    <source>
        <dbReference type="Pfam" id="PF13649"/>
    </source>
</evidence>
<gene>
    <name evidence="4" type="ORF">C8P69_11827</name>
</gene>
<protein>
    <submittedName>
        <fullName evidence="4">Ubiquinone/menaquinone biosynthesis C-methylase UbiE</fullName>
    </submittedName>
</protein>
<dbReference type="EMBL" id="PZZL01000018">
    <property type="protein sequence ID" value="PTM49557.1"/>
    <property type="molecule type" value="Genomic_DNA"/>
</dbReference>
<dbReference type="SUPFAM" id="SSF53335">
    <property type="entry name" value="S-adenosyl-L-methionine-dependent methyltransferases"/>
    <property type="match status" value="1"/>
</dbReference>
<dbReference type="GO" id="GO:0032259">
    <property type="term" value="P:methylation"/>
    <property type="evidence" value="ECO:0007669"/>
    <property type="project" value="UniProtKB-KW"/>
</dbReference>
<dbReference type="PANTHER" id="PTHR43861">
    <property type="entry name" value="TRANS-ACONITATE 2-METHYLTRANSFERASE-RELATED"/>
    <property type="match status" value="1"/>
</dbReference>
<dbReference type="GO" id="GO:0008168">
    <property type="term" value="F:methyltransferase activity"/>
    <property type="evidence" value="ECO:0007669"/>
    <property type="project" value="UniProtKB-KW"/>
</dbReference>
<keyword evidence="2" id="KW-0808">Transferase</keyword>
<dbReference type="CDD" id="cd02440">
    <property type="entry name" value="AdoMet_MTases"/>
    <property type="match status" value="1"/>
</dbReference>
<accession>A0A2T4YWX0</accession>
<dbReference type="Gene3D" id="3.40.50.150">
    <property type="entry name" value="Vaccinia Virus protein VP39"/>
    <property type="match status" value="1"/>
</dbReference>
<organism evidence="4 5">
    <name type="scientific">Phreatobacter oligotrophus</name>
    <dbReference type="NCBI Taxonomy" id="1122261"/>
    <lineage>
        <taxon>Bacteria</taxon>
        <taxon>Pseudomonadati</taxon>
        <taxon>Pseudomonadota</taxon>
        <taxon>Alphaproteobacteria</taxon>
        <taxon>Hyphomicrobiales</taxon>
        <taxon>Phreatobacteraceae</taxon>
        <taxon>Phreatobacter</taxon>
    </lineage>
</organism>
<proteinExistence type="predicted"/>
<dbReference type="Proteomes" id="UP000241808">
    <property type="component" value="Unassembled WGS sequence"/>
</dbReference>
<feature type="domain" description="Methyltransferase" evidence="3">
    <location>
        <begin position="56"/>
        <end position="154"/>
    </location>
</feature>
<evidence type="ECO:0000256" key="2">
    <source>
        <dbReference type="ARBA" id="ARBA00022679"/>
    </source>
</evidence>
<evidence type="ECO:0000313" key="4">
    <source>
        <dbReference type="EMBL" id="PTM49557.1"/>
    </source>
</evidence>
<keyword evidence="4" id="KW-0830">Ubiquinone</keyword>
<dbReference type="PANTHER" id="PTHR43861:SF1">
    <property type="entry name" value="TRANS-ACONITATE 2-METHYLTRANSFERASE"/>
    <property type="match status" value="1"/>
</dbReference>
<dbReference type="InterPro" id="IPR041698">
    <property type="entry name" value="Methyltransf_25"/>
</dbReference>
<evidence type="ECO:0000256" key="1">
    <source>
        <dbReference type="ARBA" id="ARBA00022603"/>
    </source>
</evidence>
<dbReference type="Pfam" id="PF13649">
    <property type="entry name" value="Methyltransf_25"/>
    <property type="match status" value="1"/>
</dbReference>
<comment type="caution">
    <text evidence="4">The sequence shown here is derived from an EMBL/GenBank/DDBJ whole genome shotgun (WGS) entry which is preliminary data.</text>
</comment>